<keyword evidence="2" id="KW-0732">Signal</keyword>
<feature type="signal peptide" evidence="2">
    <location>
        <begin position="1"/>
        <end position="24"/>
    </location>
</feature>
<dbReference type="Proteomes" id="UP000237438">
    <property type="component" value="Unassembled WGS sequence"/>
</dbReference>
<name>A0A2S4PSR8_9PEZI</name>
<proteinExistence type="predicted"/>
<evidence type="ECO:0000313" key="3">
    <source>
        <dbReference type="EMBL" id="POS85066.1"/>
    </source>
</evidence>
<feature type="region of interest" description="Disordered" evidence="1">
    <location>
        <begin position="176"/>
        <end position="195"/>
    </location>
</feature>
<protein>
    <submittedName>
        <fullName evidence="3">Uncharacterized protein</fullName>
    </submittedName>
</protein>
<dbReference type="EMBL" id="PEDP01000741">
    <property type="protein sequence ID" value="POS85066.1"/>
    <property type="molecule type" value="Genomic_DNA"/>
</dbReference>
<evidence type="ECO:0000313" key="4">
    <source>
        <dbReference type="Proteomes" id="UP000237438"/>
    </source>
</evidence>
<reference evidence="3 4" key="1">
    <citation type="submission" date="2017-10" db="EMBL/GenBank/DDBJ databases">
        <title>Development of genomic resources for the powdery mildew, Erysiphe pulchra.</title>
        <authorList>
            <person name="Wadl P.A."/>
            <person name="Mack B.M."/>
            <person name="Moore G."/>
            <person name="Beltz S.B."/>
        </authorList>
    </citation>
    <scope>NUCLEOTIDE SEQUENCE [LARGE SCALE GENOMIC DNA]</scope>
    <source>
        <strain evidence="3">Cflorida</strain>
    </source>
</reference>
<gene>
    <name evidence="3" type="ORF">EPUL_003363</name>
</gene>
<feature type="chain" id="PRO_5015435045" evidence="2">
    <location>
        <begin position="25"/>
        <end position="195"/>
    </location>
</feature>
<organism evidence="3 4">
    <name type="scientific">Erysiphe pulchra</name>
    <dbReference type="NCBI Taxonomy" id="225359"/>
    <lineage>
        <taxon>Eukaryota</taxon>
        <taxon>Fungi</taxon>
        <taxon>Dikarya</taxon>
        <taxon>Ascomycota</taxon>
        <taxon>Pezizomycotina</taxon>
        <taxon>Leotiomycetes</taxon>
        <taxon>Erysiphales</taxon>
        <taxon>Erysiphaceae</taxon>
        <taxon>Erysiphe</taxon>
    </lineage>
</organism>
<keyword evidence="4" id="KW-1185">Reference proteome</keyword>
<sequence>MRAFIPPTLPIILLSLLSADKIFAIFSADAFGTTNYGFKCADRIYKKYEIFAAAKKLCDVRAVNPVSKFGSYIDFSLPWIQEMLCPVDRPRDTPFAKIPLLKDGTLYPLELVPGERYVKDSDGAIVKKLPGPDHLIIDNKCGIVGAYIDHGDENEQGVRYVTCTLLKNAKDIARPSEGQSNFCDYPPTRSPQGSP</sequence>
<evidence type="ECO:0000256" key="2">
    <source>
        <dbReference type="SAM" id="SignalP"/>
    </source>
</evidence>
<accession>A0A2S4PSR8</accession>
<dbReference type="OrthoDB" id="10474715at2759"/>
<evidence type="ECO:0000256" key="1">
    <source>
        <dbReference type="SAM" id="MobiDB-lite"/>
    </source>
</evidence>
<dbReference type="AlphaFoldDB" id="A0A2S4PSR8"/>
<comment type="caution">
    <text evidence="3">The sequence shown here is derived from an EMBL/GenBank/DDBJ whole genome shotgun (WGS) entry which is preliminary data.</text>
</comment>